<gene>
    <name evidence="11" type="ORF">DGI_1140</name>
</gene>
<dbReference type="GO" id="GO:0046872">
    <property type="term" value="F:metal ion binding"/>
    <property type="evidence" value="ECO:0007669"/>
    <property type="project" value="UniProtKB-KW"/>
</dbReference>
<dbReference type="SUPFAM" id="SSF51261">
    <property type="entry name" value="Duplicated hybrid motif"/>
    <property type="match status" value="1"/>
</dbReference>
<evidence type="ECO:0000256" key="6">
    <source>
        <dbReference type="ARBA" id="ARBA00022833"/>
    </source>
</evidence>
<dbReference type="KEGG" id="dgg:DGI_1140"/>
<evidence type="ECO:0000259" key="9">
    <source>
        <dbReference type="Pfam" id="PF01551"/>
    </source>
</evidence>
<evidence type="ECO:0000259" key="10">
    <source>
        <dbReference type="Pfam" id="PF19425"/>
    </source>
</evidence>
<dbReference type="GO" id="GO:0030313">
    <property type="term" value="C:cell envelope"/>
    <property type="evidence" value="ECO:0007669"/>
    <property type="project" value="UniProtKB-SubCell"/>
</dbReference>
<dbReference type="PATRIC" id="fig|1121448.10.peg.1139"/>
<proteinExistence type="predicted"/>
<evidence type="ECO:0000256" key="5">
    <source>
        <dbReference type="ARBA" id="ARBA00022801"/>
    </source>
</evidence>
<evidence type="ECO:0000256" key="7">
    <source>
        <dbReference type="ARBA" id="ARBA00023049"/>
    </source>
</evidence>
<dbReference type="AlphaFoldDB" id="T2G8T6"/>
<dbReference type="GO" id="GO:0004222">
    <property type="term" value="F:metalloendopeptidase activity"/>
    <property type="evidence" value="ECO:0007669"/>
    <property type="project" value="TreeGrafter"/>
</dbReference>
<keyword evidence="5" id="KW-0378">Hydrolase</keyword>
<keyword evidence="7" id="KW-0482">Metalloprotease</keyword>
<dbReference type="InterPro" id="IPR011055">
    <property type="entry name" value="Dup_hybrid_motif"/>
</dbReference>
<dbReference type="GO" id="GO:0006508">
    <property type="term" value="P:proteolysis"/>
    <property type="evidence" value="ECO:0007669"/>
    <property type="project" value="UniProtKB-KW"/>
</dbReference>
<comment type="subcellular location">
    <subcellularLocation>
        <location evidence="2">Cell envelope</location>
    </subcellularLocation>
</comment>
<keyword evidence="4" id="KW-0479">Metal-binding</keyword>
<dbReference type="InterPro" id="IPR016047">
    <property type="entry name" value="M23ase_b-sheet_dom"/>
</dbReference>
<organism evidence="11 12">
    <name type="scientific">Megalodesulfovibrio gigas (strain ATCC 19364 / DSM 1382 / NCIMB 9332 / VKM B-1759)</name>
    <name type="common">Desulfovibrio gigas</name>
    <dbReference type="NCBI Taxonomy" id="1121448"/>
    <lineage>
        <taxon>Bacteria</taxon>
        <taxon>Pseudomonadati</taxon>
        <taxon>Thermodesulfobacteriota</taxon>
        <taxon>Desulfovibrionia</taxon>
        <taxon>Desulfovibrionales</taxon>
        <taxon>Desulfovibrionaceae</taxon>
        <taxon>Megalodesulfovibrio</taxon>
    </lineage>
</organism>
<keyword evidence="3" id="KW-0645">Protease</keyword>
<feature type="domain" description="Csd3-like second N-terminal" evidence="10">
    <location>
        <begin position="151"/>
        <end position="271"/>
    </location>
</feature>
<evidence type="ECO:0000256" key="1">
    <source>
        <dbReference type="ARBA" id="ARBA00001947"/>
    </source>
</evidence>
<reference evidence="12" key="2">
    <citation type="submission" date="2013-07" db="EMBL/GenBank/DDBJ databases">
        <authorList>
            <person name="Morais-Silva F.O."/>
            <person name="Rezende A.M."/>
            <person name="Pimentel C."/>
            <person name="Resende D.M."/>
            <person name="Santos C.I."/>
            <person name="Clemente C."/>
            <person name="de Oliveira L.M."/>
            <person name="da Silva S.M."/>
            <person name="Costa D.A."/>
            <person name="Varela-Raposo A."/>
            <person name="Horacio E.C.A."/>
            <person name="Matos M."/>
            <person name="Flores O."/>
            <person name="Ruiz J.C."/>
            <person name="Rodrigues-Pousada C."/>
        </authorList>
    </citation>
    <scope>NUCLEOTIDE SEQUENCE [LARGE SCALE GENOMIC DNA]</scope>
    <source>
        <strain evidence="12">ATCC 19364 / DSM 1382 / NCIMB 9332 / VKM B-1759</strain>
    </source>
</reference>
<evidence type="ECO:0000256" key="4">
    <source>
        <dbReference type="ARBA" id="ARBA00022723"/>
    </source>
</evidence>
<dbReference type="Proteomes" id="UP000016587">
    <property type="component" value="Chromosome"/>
</dbReference>
<dbReference type="STRING" id="1121448.DGI_1140"/>
<evidence type="ECO:0000256" key="8">
    <source>
        <dbReference type="SAM" id="MobiDB-lite"/>
    </source>
</evidence>
<dbReference type="Pfam" id="PF19425">
    <property type="entry name" value="Csd3_N2"/>
    <property type="match status" value="1"/>
</dbReference>
<reference evidence="11 12" key="1">
    <citation type="journal article" date="2013" name="J. Bacteriol.">
        <title>Roles of HynAB and Ech, the only two hydrogenases found in the model sulfate reducer Desulfovibrio gigas.</title>
        <authorList>
            <person name="Morais-Silva F.O."/>
            <person name="Santos C.I."/>
            <person name="Rodrigues R."/>
            <person name="Pereira I.A."/>
            <person name="Rodrigues-Pousada C."/>
        </authorList>
    </citation>
    <scope>NUCLEOTIDE SEQUENCE [LARGE SCALE GENOMIC DNA]</scope>
    <source>
        <strain evidence="12">ATCC 19364 / DSM 1382 / NCIMB 9332 / VKM B-1759</strain>
    </source>
</reference>
<sequence>MGSLPVPHLARQGGGGGSCPPPAILTQPQVPRGELPQDELVLADPPEPLLQQAPADPRAPCLIEDMVNPGDTLSILLNPYIGAGELEKFTSACKGLFNVASLRVGKTYRITTVGGLLQQFVYEEDDKGLLVVERKGDDFAAGRIPIVYDVKTEALAGEIRSSLFGAVERMGEKPEIALRLAEIFSCDVDFLRDIREGDSFRVLIKKRFLDSALAGYSDVLAAEFVNNGKTYRGFLFHDETGKATYYDAEGNSLRKSFLKAPLAFTRVTSGFSMARRHPVTGVVRPHPAVDYGAPKGTPVMAVADGVVAFNGWGNGAGNYVSLKHQSGYESMYLHLSRFASGLSRGGRVRQGEVIGYVGSTGLSTGPHLDFRMKKDGKWINPTNLVNIKGGSLPDKYMKEFKKVVAEQLGMLQDALAATGTKEKSGAYSVAEARP</sequence>
<dbReference type="Gene3D" id="3.10.450.350">
    <property type="match status" value="1"/>
</dbReference>
<dbReference type="EMBL" id="CP006585">
    <property type="protein sequence ID" value="AGW13005.1"/>
    <property type="molecule type" value="Genomic_DNA"/>
</dbReference>
<dbReference type="Gene3D" id="2.70.70.10">
    <property type="entry name" value="Glucose Permease (Domain IIA)"/>
    <property type="match status" value="1"/>
</dbReference>
<accession>T2G8T6</accession>
<protein>
    <submittedName>
        <fullName evidence="11">Putative peptidase M23 family protein</fullName>
    </submittedName>
</protein>
<dbReference type="InterPro" id="IPR050570">
    <property type="entry name" value="Cell_wall_metabolism_enzyme"/>
</dbReference>
<dbReference type="InterPro" id="IPR045834">
    <property type="entry name" value="Csd3_N2"/>
</dbReference>
<evidence type="ECO:0000256" key="2">
    <source>
        <dbReference type="ARBA" id="ARBA00004196"/>
    </source>
</evidence>
<feature type="region of interest" description="Disordered" evidence="8">
    <location>
        <begin position="1"/>
        <end position="25"/>
    </location>
</feature>
<keyword evidence="12" id="KW-1185">Reference proteome</keyword>
<dbReference type="PANTHER" id="PTHR21666:SF288">
    <property type="entry name" value="CELL DIVISION PROTEIN YTFB"/>
    <property type="match status" value="1"/>
</dbReference>
<comment type="cofactor">
    <cofactor evidence="1">
        <name>Zn(2+)</name>
        <dbReference type="ChEBI" id="CHEBI:29105"/>
    </cofactor>
</comment>
<dbReference type="PANTHER" id="PTHR21666">
    <property type="entry name" value="PEPTIDASE-RELATED"/>
    <property type="match status" value="1"/>
</dbReference>
<evidence type="ECO:0000313" key="11">
    <source>
        <dbReference type="EMBL" id="AGW13005.1"/>
    </source>
</evidence>
<dbReference type="CDD" id="cd12797">
    <property type="entry name" value="M23_peptidase"/>
    <property type="match status" value="1"/>
</dbReference>
<dbReference type="Pfam" id="PF01551">
    <property type="entry name" value="Peptidase_M23"/>
    <property type="match status" value="1"/>
</dbReference>
<name>T2G8T6_MEGG1</name>
<dbReference type="eggNOG" id="COG0739">
    <property type="taxonomic scope" value="Bacteria"/>
</dbReference>
<evidence type="ECO:0000313" key="12">
    <source>
        <dbReference type="Proteomes" id="UP000016587"/>
    </source>
</evidence>
<keyword evidence="6" id="KW-0862">Zinc</keyword>
<evidence type="ECO:0000256" key="3">
    <source>
        <dbReference type="ARBA" id="ARBA00022670"/>
    </source>
</evidence>
<feature type="domain" description="M23ase beta-sheet core" evidence="9">
    <location>
        <begin position="285"/>
        <end position="381"/>
    </location>
</feature>
<dbReference type="HOGENOM" id="CLU_026846_4_1_7"/>